<dbReference type="FunFam" id="3.40.50.261:FF:000001">
    <property type="entry name" value="Succinate--CoA ligase [ADP-forming] subunit beta"/>
    <property type="match status" value="1"/>
</dbReference>
<comment type="function">
    <text evidence="5">Succinyl-CoA synthetase functions in the citric acid cycle (TCA), coupling the hydrolysis of succinyl-CoA to the synthesis of either ATP or GTP and thus represents the only step of substrate-level phosphorylation in the TCA. The beta subunit provides nucleotide specificity of the enzyme and binds the substrate succinate, while the binding sites for coenzyme A and phosphate are found in the alpha subunit.</text>
</comment>
<dbReference type="AlphaFoldDB" id="A0A224AIM0"/>
<dbReference type="GO" id="GO:0006099">
    <property type="term" value="P:tricarboxylic acid cycle"/>
    <property type="evidence" value="ECO:0007669"/>
    <property type="project" value="UniProtKB-UniRule"/>
</dbReference>
<evidence type="ECO:0000256" key="4">
    <source>
        <dbReference type="ARBA" id="ARBA00022842"/>
    </source>
</evidence>
<sequence length="400" mass="45043">MNLHEYQGREILNSFSIKVPYGEIASSPEEAVKIAKIIFKKTKKNSLVIKAQIHAGGRGKAGGIQIAKNLEEVYEKSKNILGKFLITPQTSKKGKLVRKVLLSEDIYFSELSSPIEYYLSILLNRDIEKNIILYSKEGGVNVENISKKNSMYTEIIDPILGLQLFQTKKIGFNLGIYDNESLKNFSFFLFSLYKAYVSSDILLLEINPLIRTFDKKIIPVDIKVILDDNALFRHKKYNTICCKDNDVNKIEKEAYKTKLNFLKLEGNVGCMVNGAGLAMATMDMIKFCGGVPANFLDIGGSADVERVEKAFYLILKDKYVKTILINIFGGIVRCDTVAKGIINSFSNLHKDLKKIPIVVRLQGTNDKIAKDLIKKSLLPIYSTDTLKEAADKIQKILYLK</sequence>
<evidence type="ECO:0000259" key="7">
    <source>
        <dbReference type="Pfam" id="PF08442"/>
    </source>
</evidence>
<dbReference type="FunFam" id="3.30.1490.20:FF:000002">
    <property type="entry name" value="Succinate--CoA ligase [ADP-forming] subunit beta"/>
    <property type="match status" value="1"/>
</dbReference>
<dbReference type="GO" id="GO:0042709">
    <property type="term" value="C:succinate-CoA ligase complex"/>
    <property type="evidence" value="ECO:0007669"/>
    <property type="project" value="TreeGrafter"/>
</dbReference>
<dbReference type="GO" id="GO:0000287">
    <property type="term" value="F:magnesium ion binding"/>
    <property type="evidence" value="ECO:0007669"/>
    <property type="project" value="UniProtKB-UniRule"/>
</dbReference>
<evidence type="ECO:0000256" key="3">
    <source>
        <dbReference type="ARBA" id="ARBA00022741"/>
    </source>
</evidence>
<comment type="cofactor">
    <cofactor evidence="5">
        <name>Mg(2+)</name>
        <dbReference type="ChEBI" id="CHEBI:18420"/>
    </cofactor>
    <text evidence="5">Binds 1 Mg(2+) ion per subunit.</text>
</comment>
<feature type="domain" description="ATP-citrate synthase/succinyl-CoA ligase C-terminal" evidence="6">
    <location>
        <begin position="271"/>
        <end position="392"/>
    </location>
</feature>
<dbReference type="Gene3D" id="3.30.470.20">
    <property type="entry name" value="ATP-grasp fold, B domain"/>
    <property type="match status" value="1"/>
</dbReference>
<dbReference type="Gene3D" id="3.30.1490.20">
    <property type="entry name" value="ATP-grasp fold, A domain"/>
    <property type="match status" value="1"/>
</dbReference>
<dbReference type="OrthoDB" id="9802602at2"/>
<dbReference type="GO" id="GO:0005829">
    <property type="term" value="C:cytosol"/>
    <property type="evidence" value="ECO:0007669"/>
    <property type="project" value="TreeGrafter"/>
</dbReference>
<dbReference type="SUPFAM" id="SSF52210">
    <property type="entry name" value="Succinyl-CoA synthetase domains"/>
    <property type="match status" value="1"/>
</dbReference>
<evidence type="ECO:0000259" key="6">
    <source>
        <dbReference type="Pfam" id="PF00549"/>
    </source>
</evidence>
<feature type="binding site" evidence="5">
    <location>
        <position position="207"/>
    </location>
    <ligand>
        <name>Mg(2+)</name>
        <dbReference type="ChEBI" id="CHEBI:18420"/>
    </ligand>
</feature>
<comment type="caution">
    <text evidence="5">Lacks conserved residue(s) required for the propagation of feature annotation.</text>
</comment>
<dbReference type="Pfam" id="PF08442">
    <property type="entry name" value="ATP-grasp_2"/>
    <property type="match status" value="1"/>
</dbReference>
<feature type="binding site" evidence="5">
    <location>
        <begin position="57"/>
        <end position="59"/>
    </location>
    <ligand>
        <name>ATP</name>
        <dbReference type="ChEBI" id="CHEBI:30616"/>
    </ligand>
</feature>
<dbReference type="Proteomes" id="UP000263619">
    <property type="component" value="Chromosome"/>
</dbReference>
<dbReference type="EMBL" id="AP014608">
    <property type="protein sequence ID" value="BBA16991.1"/>
    <property type="molecule type" value="Genomic_DNA"/>
</dbReference>
<dbReference type="GO" id="GO:0006104">
    <property type="term" value="P:succinyl-CoA metabolic process"/>
    <property type="evidence" value="ECO:0007669"/>
    <property type="project" value="TreeGrafter"/>
</dbReference>
<dbReference type="PROSITE" id="PS01217">
    <property type="entry name" value="SUCCINYL_COA_LIG_3"/>
    <property type="match status" value="1"/>
</dbReference>
<dbReference type="Gene3D" id="3.40.50.261">
    <property type="entry name" value="Succinyl-CoA synthetase domains"/>
    <property type="match status" value="1"/>
</dbReference>
<feature type="binding site" evidence="5">
    <location>
        <position position="221"/>
    </location>
    <ligand>
        <name>Mg(2+)</name>
        <dbReference type="ChEBI" id="CHEBI:18420"/>
    </ligand>
</feature>
<feature type="binding site" evidence="5">
    <location>
        <position position="116"/>
    </location>
    <ligand>
        <name>ATP</name>
        <dbReference type="ChEBI" id="CHEBI:30616"/>
    </ligand>
</feature>
<feature type="binding site" evidence="5">
    <location>
        <position position="106"/>
    </location>
    <ligand>
        <name>ATP</name>
        <dbReference type="ChEBI" id="CHEBI:30616"/>
    </ligand>
</feature>
<dbReference type="InterPro" id="IPR005811">
    <property type="entry name" value="SUCC_ACL_C"/>
</dbReference>
<keyword evidence="5" id="KW-0067">ATP-binding</keyword>
<dbReference type="UniPathway" id="UPA00223">
    <property type="reaction ID" value="UER00999"/>
</dbReference>
<organism evidence="8 9">
    <name type="scientific">Blattabacterium cuenoti STAT</name>
    <dbReference type="NCBI Taxonomy" id="1457030"/>
    <lineage>
        <taxon>Bacteria</taxon>
        <taxon>Pseudomonadati</taxon>
        <taxon>Bacteroidota</taxon>
        <taxon>Flavobacteriia</taxon>
        <taxon>Flavobacteriales</taxon>
        <taxon>Blattabacteriaceae</taxon>
        <taxon>Blattabacterium</taxon>
    </lineage>
</organism>
<dbReference type="InterPro" id="IPR016102">
    <property type="entry name" value="Succinyl-CoA_synth-like"/>
</dbReference>
<feature type="binding site" evidence="5">
    <location>
        <begin position="330"/>
        <end position="332"/>
    </location>
    <ligand>
        <name>substrate</name>
        <note>ligand shared with subunit alpha</note>
    </ligand>
</feature>
<evidence type="ECO:0000256" key="5">
    <source>
        <dbReference type="HAMAP-Rule" id="MF_00558"/>
    </source>
</evidence>
<accession>A0A224AIM0</accession>
<comment type="similarity">
    <text evidence="5">Belongs to the succinate/malate CoA ligase beta subunit family.</text>
</comment>
<gene>
    <name evidence="5 8" type="primary">sucC</name>
    <name evidence="8" type="ORF">STAT_048</name>
</gene>
<dbReference type="InterPro" id="IPR013815">
    <property type="entry name" value="ATP_grasp_subdomain_1"/>
</dbReference>
<dbReference type="InterPro" id="IPR017866">
    <property type="entry name" value="Succ-CoA_synthase_bsu_CS"/>
</dbReference>
<evidence type="ECO:0000313" key="9">
    <source>
        <dbReference type="Proteomes" id="UP000263619"/>
    </source>
</evidence>
<dbReference type="InterPro" id="IPR005809">
    <property type="entry name" value="Succ_CoA_ligase-like_bsu"/>
</dbReference>
<dbReference type="GO" id="GO:0004776">
    <property type="term" value="F:succinate-CoA ligase (GDP-forming) activity"/>
    <property type="evidence" value="ECO:0007669"/>
    <property type="project" value="RHEA"/>
</dbReference>
<evidence type="ECO:0000256" key="1">
    <source>
        <dbReference type="ARBA" id="ARBA00022598"/>
    </source>
</evidence>
<protein>
    <recommendedName>
        <fullName evidence="5">Succinate--CoA ligase [ADP-forming] subunit beta</fullName>
        <ecNumber evidence="5">6.2.1.5</ecNumber>
    </recommendedName>
    <alternativeName>
        <fullName evidence="5">Succinyl-CoA synthetase subunit beta</fullName>
        <shortName evidence="5">SCS-beta</shortName>
    </alternativeName>
</protein>
<feature type="binding site" evidence="5">
    <location>
        <position position="50"/>
    </location>
    <ligand>
        <name>ATP</name>
        <dbReference type="ChEBI" id="CHEBI:30616"/>
    </ligand>
</feature>
<evidence type="ECO:0000313" key="8">
    <source>
        <dbReference type="EMBL" id="BBA16991.1"/>
    </source>
</evidence>
<comment type="catalytic activity">
    <reaction evidence="5">
        <text>GTP + succinate + CoA = succinyl-CoA + GDP + phosphate</text>
        <dbReference type="Rhea" id="RHEA:22120"/>
        <dbReference type="ChEBI" id="CHEBI:30031"/>
        <dbReference type="ChEBI" id="CHEBI:37565"/>
        <dbReference type="ChEBI" id="CHEBI:43474"/>
        <dbReference type="ChEBI" id="CHEBI:57287"/>
        <dbReference type="ChEBI" id="CHEBI:57292"/>
        <dbReference type="ChEBI" id="CHEBI:58189"/>
    </reaction>
</comment>
<comment type="subunit">
    <text evidence="5">Heterotetramer of two alpha and two beta subunits.</text>
</comment>
<reference evidence="8 9" key="1">
    <citation type="submission" date="2014-06" db="EMBL/GenBank/DDBJ databases">
        <title>Genome sequence of the intracellular symbiont Blattabacterium cuenoti, strain STAT from the wood feeding cockroach Salganea taiwanensis taiwanensis.</title>
        <authorList>
            <person name="Kinjo Y."/>
            <person name="Ohkuma M."/>
            <person name="Tokuda G."/>
        </authorList>
    </citation>
    <scope>NUCLEOTIDE SEQUENCE [LARGE SCALE GENOMIC DNA]</scope>
    <source>
        <strain evidence="8 9">STAT</strain>
    </source>
</reference>
<keyword evidence="4 5" id="KW-0460">Magnesium</keyword>
<dbReference type="PANTHER" id="PTHR11815">
    <property type="entry name" value="SUCCINYL-COA SYNTHETASE BETA CHAIN"/>
    <property type="match status" value="1"/>
</dbReference>
<keyword evidence="2 5" id="KW-0479">Metal-binding</keyword>
<proteinExistence type="inferred from homology"/>
<dbReference type="NCBIfam" id="NF001913">
    <property type="entry name" value="PRK00696.1"/>
    <property type="match status" value="1"/>
</dbReference>
<dbReference type="GO" id="GO:0005524">
    <property type="term" value="F:ATP binding"/>
    <property type="evidence" value="ECO:0007669"/>
    <property type="project" value="UniProtKB-UniRule"/>
</dbReference>
<keyword evidence="9" id="KW-1185">Reference proteome</keyword>
<comment type="catalytic activity">
    <reaction evidence="5">
        <text>succinate + ATP + CoA = succinyl-CoA + ADP + phosphate</text>
        <dbReference type="Rhea" id="RHEA:17661"/>
        <dbReference type="ChEBI" id="CHEBI:30031"/>
        <dbReference type="ChEBI" id="CHEBI:30616"/>
        <dbReference type="ChEBI" id="CHEBI:43474"/>
        <dbReference type="ChEBI" id="CHEBI:57287"/>
        <dbReference type="ChEBI" id="CHEBI:57292"/>
        <dbReference type="ChEBI" id="CHEBI:456216"/>
        <dbReference type="EC" id="6.2.1.5"/>
    </reaction>
</comment>
<evidence type="ECO:0000256" key="2">
    <source>
        <dbReference type="ARBA" id="ARBA00022723"/>
    </source>
</evidence>
<keyword evidence="1 5" id="KW-0436">Ligase</keyword>
<dbReference type="InterPro" id="IPR013650">
    <property type="entry name" value="ATP-grasp_succ-CoA_synth-type"/>
</dbReference>
<feature type="domain" description="ATP-grasp fold succinyl-CoA synthetase-type" evidence="7">
    <location>
        <begin position="2"/>
        <end position="210"/>
    </location>
</feature>
<keyword evidence="3 5" id="KW-0547">Nucleotide-binding</keyword>
<dbReference type="PANTHER" id="PTHR11815:SF10">
    <property type="entry name" value="SUCCINATE--COA LIGASE [GDP-FORMING] SUBUNIT BETA, MITOCHONDRIAL"/>
    <property type="match status" value="1"/>
</dbReference>
<dbReference type="PIRSF" id="PIRSF001554">
    <property type="entry name" value="SucCS_beta"/>
    <property type="match status" value="1"/>
</dbReference>
<dbReference type="NCBIfam" id="TIGR01016">
    <property type="entry name" value="sucCoAbeta"/>
    <property type="match status" value="1"/>
</dbReference>
<dbReference type="EC" id="6.2.1.5" evidence="5"/>
<comment type="pathway">
    <text evidence="5">Carbohydrate metabolism; tricarboxylic acid cycle; succinate from succinyl-CoA (ligase route): step 1/1.</text>
</comment>
<dbReference type="GO" id="GO:0004775">
    <property type="term" value="F:succinate-CoA ligase (ADP-forming) activity"/>
    <property type="evidence" value="ECO:0007669"/>
    <property type="project" value="UniProtKB-UniRule"/>
</dbReference>
<dbReference type="RefSeq" id="WP_119305290.1">
    <property type="nucleotide sequence ID" value="NZ_AP014608.1"/>
</dbReference>
<dbReference type="SUPFAM" id="SSF56059">
    <property type="entry name" value="Glutathione synthetase ATP-binding domain-like"/>
    <property type="match status" value="1"/>
</dbReference>
<name>A0A224AIM0_9FLAO</name>
<feature type="binding site" evidence="5">
    <location>
        <position position="273"/>
    </location>
    <ligand>
        <name>substrate</name>
        <note>ligand shared with subunit alpha</note>
    </ligand>
</feature>
<keyword evidence="5" id="KW-0816">Tricarboxylic acid cycle</keyword>
<dbReference type="Pfam" id="PF00549">
    <property type="entry name" value="Ligase_CoA"/>
    <property type="match status" value="1"/>
</dbReference>
<dbReference type="HAMAP" id="MF_00558">
    <property type="entry name" value="Succ_CoA_beta"/>
    <property type="match status" value="1"/>
</dbReference>